<dbReference type="Gene3D" id="2.60.120.1130">
    <property type="match status" value="1"/>
</dbReference>
<comment type="caution">
    <text evidence="3">The sequence shown here is derived from an EMBL/GenBank/DDBJ whole genome shotgun (WGS) entry which is preliminary data.</text>
</comment>
<evidence type="ECO:0000313" key="4">
    <source>
        <dbReference type="Proteomes" id="UP000004095"/>
    </source>
</evidence>
<dbReference type="EMBL" id="AAWS01000001">
    <property type="protein sequence ID" value="EAY32021.1"/>
    <property type="molecule type" value="Genomic_DNA"/>
</dbReference>
<dbReference type="Proteomes" id="UP000004095">
    <property type="component" value="Unassembled WGS sequence"/>
</dbReference>
<dbReference type="Pfam" id="PF12969">
    <property type="entry name" value="DUF3857"/>
    <property type="match status" value="1"/>
</dbReference>
<evidence type="ECO:0000259" key="2">
    <source>
        <dbReference type="Pfam" id="PF12969"/>
    </source>
</evidence>
<dbReference type="eggNOG" id="COG1305">
    <property type="taxonomic scope" value="Bacteria"/>
</dbReference>
<sequence length="641" mass="72859">MKQLKSVFLACMLGLAVHQSSIAQLTRADQPRYAAAKISPNLLKGASIVVRKDSSHLHIQSIGEGVFTTSYVYTILNETGDDFANFTVFYDKLSRIDYMRAAVYDANGKFVRRLKQRDIQDYSSADGFSLYTDNRIKYAKLRHNTYPYTIKCEYAKTYNGLLFFPGWHPQTSQKISVEKSSFTVFSLLKRPFRYKAINLEKATKTPEKNGLQTWRIAQLPATQPIPYKKQTSFPRLLLAPNSFEIEGYKGNMQSWNSFGQWINQLNANRDEVSPETTQKLKAMTAKLSSIEDKIKVVYNYLQQNTRYVSIQLGIGGWQPFKALTVDQKGYGDCKALSNYTYALLKQLGIASFYTLVKAGKNERSIQTDFPSPQFNHVILCVPTAKDTIWLECTSQSGSFGYMGSFTGDREALLVTPQGGKIVRTPVYDQSVNTLHRQAQVTIAPDGNATAKIQTKYQAIQSEAIAWLTTQAPEIQKKWLYEHLQLTGFEIGQYQLALKKGSLPVGTETLQLKIRKLASKSGKRLFLKPNLMNRYRTVPPTMKDRSSDIYISSVYAFTDVDSINYQVPEKYHAEYKPAPIKFSNEFGSYEMKVFMDGRKITYTRKMVVNAGTFPKEKYPEMVKFYKQVTKADKEMVVLVSGT</sequence>
<dbReference type="RefSeq" id="WP_002692924.1">
    <property type="nucleotide sequence ID" value="NZ_AAWS01000001.1"/>
</dbReference>
<evidence type="ECO:0000313" key="3">
    <source>
        <dbReference type="EMBL" id="EAY32021.1"/>
    </source>
</evidence>
<dbReference type="SUPFAM" id="SSF54001">
    <property type="entry name" value="Cysteine proteinases"/>
    <property type="match status" value="1"/>
</dbReference>
<feature type="chain" id="PRO_5005334079" description="DUF3857 domain-containing protein" evidence="1">
    <location>
        <begin position="24"/>
        <end position="641"/>
    </location>
</feature>
<keyword evidence="4" id="KW-1185">Reference proteome</keyword>
<dbReference type="AlphaFoldDB" id="A1ZCL9"/>
<dbReference type="Gene3D" id="3.10.620.30">
    <property type="match status" value="1"/>
</dbReference>
<dbReference type="Gene3D" id="2.60.40.3140">
    <property type="match status" value="1"/>
</dbReference>
<protein>
    <recommendedName>
        <fullName evidence="2">DUF3857 domain-containing protein</fullName>
    </recommendedName>
</protein>
<dbReference type="InterPro" id="IPR024618">
    <property type="entry name" value="DUF3857"/>
</dbReference>
<dbReference type="InterPro" id="IPR038765">
    <property type="entry name" value="Papain-like_cys_pep_sf"/>
</dbReference>
<feature type="domain" description="DUF3857" evidence="2">
    <location>
        <begin position="63"/>
        <end position="221"/>
    </location>
</feature>
<accession>A1ZCL9</accession>
<dbReference type="OrthoDB" id="8595007at2"/>
<organism evidence="3 4">
    <name type="scientific">Microscilla marina ATCC 23134</name>
    <dbReference type="NCBI Taxonomy" id="313606"/>
    <lineage>
        <taxon>Bacteria</taxon>
        <taxon>Pseudomonadati</taxon>
        <taxon>Bacteroidota</taxon>
        <taxon>Cytophagia</taxon>
        <taxon>Cytophagales</taxon>
        <taxon>Microscillaceae</taxon>
        <taxon>Microscilla</taxon>
    </lineage>
</organism>
<keyword evidence="1" id="KW-0732">Signal</keyword>
<reference evidence="3 4" key="1">
    <citation type="submission" date="2007-01" db="EMBL/GenBank/DDBJ databases">
        <authorList>
            <person name="Haygood M."/>
            <person name="Podell S."/>
            <person name="Anderson C."/>
            <person name="Hopkinson B."/>
            <person name="Roe K."/>
            <person name="Barbeau K."/>
            <person name="Gaasterland T."/>
            <person name="Ferriera S."/>
            <person name="Johnson J."/>
            <person name="Kravitz S."/>
            <person name="Beeson K."/>
            <person name="Sutton G."/>
            <person name="Rogers Y.-H."/>
            <person name="Friedman R."/>
            <person name="Frazier M."/>
            <person name="Venter J.C."/>
        </authorList>
    </citation>
    <scope>NUCLEOTIDE SEQUENCE [LARGE SCALE GENOMIC DNA]</scope>
    <source>
        <strain evidence="3 4">ATCC 23134</strain>
    </source>
</reference>
<name>A1ZCL9_MICM2</name>
<feature type="signal peptide" evidence="1">
    <location>
        <begin position="1"/>
        <end position="23"/>
    </location>
</feature>
<proteinExistence type="predicted"/>
<gene>
    <name evidence="3" type="ORF">M23134_02050</name>
</gene>
<evidence type="ECO:0000256" key="1">
    <source>
        <dbReference type="SAM" id="SignalP"/>
    </source>
</evidence>